<proteinExistence type="predicted"/>
<dbReference type="InterPro" id="IPR025554">
    <property type="entry name" value="DUF4140"/>
</dbReference>
<feature type="domain" description="DUF4140" evidence="4">
    <location>
        <begin position="12"/>
        <end position="111"/>
    </location>
</feature>
<feature type="coiled-coil region" evidence="1">
    <location>
        <begin position="148"/>
        <end position="175"/>
    </location>
</feature>
<dbReference type="Pfam" id="PF13600">
    <property type="entry name" value="DUF4140"/>
    <property type="match status" value="1"/>
</dbReference>
<sequence>MGGGAESVLREVVVHAAGAVCTRTARVELPASGAEPVVRISGLPPTVQRHSLRGRVVSGPAGLRVADIRVDVGAVLRQGEQLPSLRLDLEDAEDRASRLAERCERLTREIEQVAAFRAEPPQPRRGDPPRWAPVESLLALAGFVDTRLGVLHARLRAAQEELEQADHEVAVARHRLLESSTAQPADRAVPTLTAVLTLVPGEGQPEGGSAEVEVEYHVVGATWSPVYQLRLDGRTGAGILVLRAGVAQRTGEDWTGVRLGLSTADLLRRTDLPALRSLRIGRTQEEPAPRGWREPPAGLEELFAGYDAAEQRRPSGPALGGAVGGDVPVSRHLAAQETYGAATAARADGAGYGAALHAGSAGADEEAGGTTRALRSHARRTGGTPPAPGGPAHAQSWMAHPPAPVPLSAPMAPSSAPPAVPGPPAAAPAAPAAPSAGMLDYSALTLAGPERPFDRGTLTRTVETGDNEIAAHRSRAAKVADLPRPAHAVDVRRSAGSFDYRFEAAAPVDVASDGSWHTVPVGEVPAETEFGYVCVPAEDTAVFGTVLLTNTSARPLLAGPADVMVDGDFVLTAPLPTLAPGQRQAVGIGVAESVQVARRTHMRESTAGLRGGTTVLEHSVEVEVANRLPYPVVVEVRERVPVAGDKDVRIEEHRAEPAWAAPEGPLPGQDETYVRGARVWRVALEPGRTTTLTGGYAVRLPVGKSVVGGNRRN</sequence>
<gene>
    <name evidence="5" type="ORF">SAMN05216259_10897</name>
</gene>
<protein>
    <recommendedName>
        <fullName evidence="7">DUF4139 domain-containing protein</fullName>
    </recommendedName>
</protein>
<dbReference type="OrthoDB" id="580912at2"/>
<dbReference type="Proteomes" id="UP000199341">
    <property type="component" value="Unassembled WGS sequence"/>
</dbReference>
<dbReference type="AlphaFoldDB" id="A0A1H0HL40"/>
<feature type="coiled-coil region" evidence="1">
    <location>
        <begin position="82"/>
        <end position="109"/>
    </location>
</feature>
<feature type="region of interest" description="Disordered" evidence="2">
    <location>
        <begin position="360"/>
        <end position="433"/>
    </location>
</feature>
<dbReference type="EMBL" id="FNIE01000008">
    <property type="protein sequence ID" value="SDO19764.1"/>
    <property type="molecule type" value="Genomic_DNA"/>
</dbReference>
<dbReference type="PANTHER" id="PTHR31005">
    <property type="entry name" value="DUF4139 DOMAIN-CONTAINING PROTEIN"/>
    <property type="match status" value="1"/>
</dbReference>
<dbReference type="InterPro" id="IPR037291">
    <property type="entry name" value="DUF4139"/>
</dbReference>
<evidence type="ECO:0008006" key="7">
    <source>
        <dbReference type="Google" id="ProtNLM"/>
    </source>
</evidence>
<feature type="compositionally biased region" description="Pro residues" evidence="2">
    <location>
        <begin position="415"/>
        <end position="426"/>
    </location>
</feature>
<evidence type="ECO:0000313" key="6">
    <source>
        <dbReference type="Proteomes" id="UP000199341"/>
    </source>
</evidence>
<dbReference type="PANTHER" id="PTHR31005:SF8">
    <property type="entry name" value="DUF4139 DOMAIN-CONTAINING PROTEIN"/>
    <property type="match status" value="1"/>
</dbReference>
<keyword evidence="6" id="KW-1185">Reference proteome</keyword>
<dbReference type="STRING" id="310781.SAMN05216259_10897"/>
<evidence type="ECO:0000313" key="5">
    <source>
        <dbReference type="EMBL" id="SDO19764.1"/>
    </source>
</evidence>
<evidence type="ECO:0000256" key="1">
    <source>
        <dbReference type="SAM" id="Coils"/>
    </source>
</evidence>
<reference evidence="5 6" key="1">
    <citation type="submission" date="2016-10" db="EMBL/GenBank/DDBJ databases">
        <authorList>
            <person name="de Groot N.N."/>
        </authorList>
    </citation>
    <scope>NUCLEOTIDE SEQUENCE [LARGE SCALE GENOMIC DNA]</scope>
    <source>
        <strain evidence="5 6">CGMCC 4.2022</strain>
    </source>
</reference>
<name>A0A1H0HL40_9ACTN</name>
<dbReference type="RefSeq" id="WP_093785659.1">
    <property type="nucleotide sequence ID" value="NZ_FNIE01000008.1"/>
</dbReference>
<keyword evidence="1" id="KW-0175">Coiled coil</keyword>
<dbReference type="Pfam" id="PF13598">
    <property type="entry name" value="DUF4139"/>
    <property type="match status" value="1"/>
</dbReference>
<accession>A0A1H0HL40</accession>
<dbReference type="InterPro" id="IPR011935">
    <property type="entry name" value="CHP02231"/>
</dbReference>
<evidence type="ECO:0000259" key="4">
    <source>
        <dbReference type="Pfam" id="PF13600"/>
    </source>
</evidence>
<organism evidence="5 6">
    <name type="scientific">Actinacidiphila guanduensis</name>
    <dbReference type="NCBI Taxonomy" id="310781"/>
    <lineage>
        <taxon>Bacteria</taxon>
        <taxon>Bacillati</taxon>
        <taxon>Actinomycetota</taxon>
        <taxon>Actinomycetes</taxon>
        <taxon>Kitasatosporales</taxon>
        <taxon>Streptomycetaceae</taxon>
        <taxon>Actinacidiphila</taxon>
    </lineage>
</organism>
<feature type="domain" description="DUF4139" evidence="3">
    <location>
        <begin position="212"/>
        <end position="701"/>
    </location>
</feature>
<evidence type="ECO:0000259" key="3">
    <source>
        <dbReference type="Pfam" id="PF13598"/>
    </source>
</evidence>
<evidence type="ECO:0000256" key="2">
    <source>
        <dbReference type="SAM" id="MobiDB-lite"/>
    </source>
</evidence>